<evidence type="ECO:0000313" key="2">
    <source>
        <dbReference type="EMBL" id="AHF21616.1"/>
    </source>
</evidence>
<organism evidence="2">
    <name type="scientific">Argas sp. SpringbokSA-QMS95171</name>
    <dbReference type="NCBI Taxonomy" id="1442167"/>
    <lineage>
        <taxon>Eukaryota</taxon>
        <taxon>Metazoa</taxon>
        <taxon>Ecdysozoa</taxon>
        <taxon>Arthropoda</taxon>
        <taxon>Chelicerata</taxon>
        <taxon>Arachnida</taxon>
        <taxon>Acari</taxon>
        <taxon>Parasitiformes</taxon>
        <taxon>Ixodida</taxon>
        <taxon>Ixodoidea</taxon>
        <taxon>Argasidae</taxon>
        <taxon>Argasinae</taxon>
        <taxon>Argas</taxon>
    </lineage>
</organism>
<accession>W0FGN2</accession>
<feature type="transmembrane region" description="Helical" evidence="1">
    <location>
        <begin position="6"/>
        <end position="33"/>
    </location>
</feature>
<gene>
    <name evidence="2" type="primary">ATP8</name>
</gene>
<keyword evidence="2" id="KW-0496">Mitochondrion</keyword>
<reference evidence="2" key="1">
    <citation type="journal article" date="2014" name="Ticks Tick Borne Dis.">
        <title>Molecular phylogeny of soft ticks (Ixodida: Argasidae) inferred from mitochondrial genome and nuclear rRNA sequences.</title>
        <authorList>
            <person name="Burger T.D."/>
            <person name="Shao R."/>
            <person name="Labruna M.B."/>
            <person name="Barker S.C."/>
        </authorList>
    </citation>
    <scope>NUCLEOTIDE SEQUENCE</scope>
</reference>
<sequence>MPQLFPMNWIFLSLTTLFMIYLFMNLVYFTFFYKEIHFKPKSKKFEISWKW</sequence>
<protein>
    <submittedName>
        <fullName evidence="2">ATP synthase subunit 8</fullName>
    </submittedName>
</protein>
<keyword evidence="1" id="KW-0812">Transmembrane</keyword>
<dbReference type="AlphaFoldDB" id="W0FGN2"/>
<keyword evidence="1" id="KW-1133">Transmembrane helix</keyword>
<dbReference type="EMBL" id="KC769588">
    <property type="protein sequence ID" value="AHF21616.1"/>
    <property type="molecule type" value="Genomic_DNA"/>
</dbReference>
<proteinExistence type="predicted"/>
<keyword evidence="1" id="KW-0472">Membrane</keyword>
<evidence type="ECO:0000256" key="1">
    <source>
        <dbReference type="SAM" id="Phobius"/>
    </source>
</evidence>
<geneLocation type="mitochondrion" evidence="2"/>
<name>W0FGN2_9ACAR</name>